<evidence type="ECO:0000313" key="2">
    <source>
        <dbReference type="Proteomes" id="UP001165122"/>
    </source>
</evidence>
<gene>
    <name evidence="1" type="ORF">TrLO_g1899</name>
</gene>
<name>A0A9W7FIJ6_9STRA</name>
<keyword evidence="2" id="KW-1185">Reference proteome</keyword>
<dbReference type="Proteomes" id="UP001165122">
    <property type="component" value="Unassembled WGS sequence"/>
</dbReference>
<dbReference type="EMBL" id="BRXW01000186">
    <property type="protein sequence ID" value="GMI13102.1"/>
    <property type="molecule type" value="Genomic_DNA"/>
</dbReference>
<dbReference type="OrthoDB" id="187057at2759"/>
<sequence>MSQRPSSVPPPPSSITVKIKAYTKDPYHPDYPENEEWIMGDILEIQIDPSAKFVELVKQIRDVKGIPLIRMKFILPPARSIANEKWDKTLRQVGVYNNGTLRVEPTMDHGWEWEKIEYYWGKIIERLEEEIDPKEGTSFFVLEQKIILPPPLKTTRLQDFIRKYPDKFHIEVNTSGKNDMWVKLQKKDDRSLPTWV</sequence>
<organism evidence="1 2">
    <name type="scientific">Triparma laevis f. longispina</name>
    <dbReference type="NCBI Taxonomy" id="1714387"/>
    <lineage>
        <taxon>Eukaryota</taxon>
        <taxon>Sar</taxon>
        <taxon>Stramenopiles</taxon>
        <taxon>Ochrophyta</taxon>
        <taxon>Bolidophyceae</taxon>
        <taxon>Parmales</taxon>
        <taxon>Triparmaceae</taxon>
        <taxon>Triparma</taxon>
    </lineage>
</organism>
<proteinExistence type="predicted"/>
<protein>
    <submittedName>
        <fullName evidence="1">Uncharacterized protein</fullName>
    </submittedName>
</protein>
<accession>A0A9W7FIJ6</accession>
<comment type="caution">
    <text evidence="1">The sequence shown here is derived from an EMBL/GenBank/DDBJ whole genome shotgun (WGS) entry which is preliminary data.</text>
</comment>
<dbReference type="AlphaFoldDB" id="A0A9W7FIJ6"/>
<evidence type="ECO:0000313" key="1">
    <source>
        <dbReference type="EMBL" id="GMI13102.1"/>
    </source>
</evidence>
<reference evidence="2" key="1">
    <citation type="journal article" date="2023" name="Commun. Biol.">
        <title>Genome analysis of Parmales, the sister group of diatoms, reveals the evolutionary specialization of diatoms from phago-mixotrophs to photoautotrophs.</title>
        <authorList>
            <person name="Ban H."/>
            <person name="Sato S."/>
            <person name="Yoshikawa S."/>
            <person name="Yamada K."/>
            <person name="Nakamura Y."/>
            <person name="Ichinomiya M."/>
            <person name="Sato N."/>
            <person name="Blanc-Mathieu R."/>
            <person name="Endo H."/>
            <person name="Kuwata A."/>
            <person name="Ogata H."/>
        </authorList>
    </citation>
    <scope>NUCLEOTIDE SEQUENCE [LARGE SCALE GENOMIC DNA]</scope>
    <source>
        <strain evidence="2">NIES 3700</strain>
    </source>
</reference>